<dbReference type="InterPro" id="IPR000212">
    <property type="entry name" value="DNA_helicase_UvrD/REP"/>
</dbReference>
<comment type="domain">
    <text evidence="15">The N-terminal DNA-binding domain is a ssDNA-dependent ATPase and has ATP-dependent 3'-5' helicase function. This domain interacts with RecC.</text>
</comment>
<evidence type="ECO:0000256" key="8">
    <source>
        <dbReference type="ARBA" id="ARBA00022840"/>
    </source>
</evidence>
<comment type="catalytic activity">
    <reaction evidence="13 15">
        <text>Couples ATP hydrolysis with the unwinding of duplex DNA by translocating in the 3'-5' direction.</text>
        <dbReference type="EC" id="5.6.2.4"/>
    </reaction>
</comment>
<evidence type="ECO:0000256" key="7">
    <source>
        <dbReference type="ARBA" id="ARBA00022839"/>
    </source>
</evidence>
<proteinExistence type="inferred from homology"/>
<dbReference type="InterPro" id="IPR014016">
    <property type="entry name" value="UvrD-like_ATP-bd"/>
</dbReference>
<dbReference type="GO" id="GO:0008854">
    <property type="term" value="F:exodeoxyribonuclease V activity"/>
    <property type="evidence" value="ECO:0007669"/>
    <property type="project" value="UniProtKB-EC"/>
</dbReference>
<evidence type="ECO:0000256" key="14">
    <source>
        <dbReference type="ARBA" id="ARBA00048988"/>
    </source>
</evidence>
<dbReference type="InterPro" id="IPR011335">
    <property type="entry name" value="Restrct_endonuc-II-like"/>
</dbReference>
<feature type="region of interest" description="Nuclease activity, interacts with RecD and RecA" evidence="15">
    <location>
        <begin position="773"/>
        <end position="1104"/>
    </location>
</feature>
<dbReference type="SUPFAM" id="SSF52980">
    <property type="entry name" value="Restriction endonuclease-like"/>
    <property type="match status" value="1"/>
</dbReference>
<dbReference type="GO" id="GO:0003677">
    <property type="term" value="F:DNA binding"/>
    <property type="evidence" value="ECO:0007669"/>
    <property type="project" value="UniProtKB-UniRule"/>
</dbReference>
<evidence type="ECO:0000256" key="13">
    <source>
        <dbReference type="ARBA" id="ARBA00034617"/>
    </source>
</evidence>
<dbReference type="Pfam" id="PF12705">
    <property type="entry name" value="PDDEXK_1"/>
    <property type="match status" value="1"/>
</dbReference>
<evidence type="ECO:0000256" key="4">
    <source>
        <dbReference type="ARBA" id="ARBA00022763"/>
    </source>
</evidence>
<feature type="region of interest" description="Disordered" evidence="17">
    <location>
        <begin position="790"/>
        <end position="809"/>
    </location>
</feature>
<keyword evidence="6 15" id="KW-0347">Helicase</keyword>
<evidence type="ECO:0000256" key="15">
    <source>
        <dbReference type="HAMAP-Rule" id="MF_01485"/>
    </source>
</evidence>
<evidence type="ECO:0000256" key="3">
    <source>
        <dbReference type="ARBA" id="ARBA00022741"/>
    </source>
</evidence>
<evidence type="ECO:0000256" key="9">
    <source>
        <dbReference type="ARBA" id="ARBA00022842"/>
    </source>
</evidence>
<evidence type="ECO:0000256" key="6">
    <source>
        <dbReference type="ARBA" id="ARBA00022806"/>
    </source>
</evidence>
<dbReference type="Gene3D" id="3.90.320.10">
    <property type="match status" value="1"/>
</dbReference>
<comment type="subunit">
    <text evidence="15">Heterotrimer of RecB, RecC and RecD. All subunits contribute to DNA-binding. Interacts with RecA.</text>
</comment>
<dbReference type="EMBL" id="PDCN02000002">
    <property type="protein sequence ID" value="PIB77306.1"/>
    <property type="molecule type" value="Genomic_DNA"/>
</dbReference>
<dbReference type="InterPro" id="IPR011604">
    <property type="entry name" value="PDDEXK-like_dom_sf"/>
</dbReference>
<accession>A0A2G5PG71</accession>
<keyword evidence="5 15" id="KW-0378">Hydrolase</keyword>
<protein>
    <recommendedName>
        <fullName evidence="15">RecBCD enzyme subunit RecB</fullName>
        <ecNumber evidence="15">3.1.11.5</ecNumber>
        <ecNumber evidence="15">5.6.2.4</ecNumber>
    </recommendedName>
    <alternativeName>
        <fullName evidence="15">DNA 3'-5' helicase subunit RecB</fullName>
    </alternativeName>
    <alternativeName>
        <fullName evidence="15">Exonuclease V subunit RecB</fullName>
        <shortName evidence="15">ExoV subunit RecB</shortName>
    </alternativeName>
    <alternativeName>
        <fullName evidence="15">Helicase/nuclease RecBCD subunit RecB</fullName>
    </alternativeName>
</protein>
<feature type="active site" description="For nuclease activity" evidence="15">
    <location>
        <position position="994"/>
    </location>
</feature>
<sequence>MESFDLLAALPEPASTTVLEASAGTGKTYALAGLVTRYIVEGRATLDEMLLITFTRAATRELRERVRGKLVDAAEAFGDPGAVTDPLLRFLVDVDDNERAARANRLRDALAGFDDASVLTTHGFCQIVLKSLGVAGDSDAGVTLVENLDDLVAEITDDLYLAEFTNSPETPALSRDEAGRLAVAVVENPDTELRPDAAAPGSMAAVRRDFAVKVLAELEIRKRRRGVLSYDDLLTRLAAALADPDAPARERMRQRWRVVLVDEFQDTDPVQWQVLRRAFHGHATVILIGDPKQAIYAFRGADIDTYLQACRAASRRQTLDTNWRSDADLVGALQRLLGGAALGKPDIVVHEVQAHQPGSRLSGPGVNTPVRLRVAGREQLALRPDQTLSIDRLRRHIAADLAADIARRLTDGTRFNGEPLCAGDIAVIVERNPDALRCQQALQEAGIPAVYTGETDVFKTEAGADWLTLLEAFDQPHRPRMVRAAGATLFFGHTAETLAAGGAELTDRIADTLREWAAHARERGVAAVLEAAQLTGMSERLLGCSGGERRMTDLAQLTQLLGDATHRDGLSLPGLAEWLRRRREENTGAGERRRRLDSDARAVQVMTVWASKGLQFPVVYLPYSFNRYVGDDEYPRYHESERRCLYIGGAGAQQREAQAAAAAEAAGEALRVNYVALTRAQSQVVAWWAPSKNEPTGGLSRLLRGRDPGAAQVPDVLAPMESDSDIPARFRGWHDAGVLTLEDSEIFATPRVPRTVPETEMAVRRFTRALDAGWRRTSYSGLLRAAEGITPASGVGSEPSDTGKDDEGDAADGLYVDVGLDLGVAAGVPSPMADLPAGAAMGSLVHAVLENADPAAPDLAAELADHAASQLMWWPAAITAQELATALVPMHDTPLGPLADGLTLRQIGLRDRLCELDFEIPLAGGDRVSGATPNITVAQIGGLLAAHLSADDPMVGYPERLLTPELGGQPLRGYLSGSIDAVLRVRGDRYLIVDYKTNKLGEPTRPLSSADYGPAQLADAMIHSHYPLQALLYSVVLHRFLRWRQPGYEPEKHLGGVLYLFLRGMCGPDTPTVDGVPAGVFSWRPPTRLVVEMSELLAAAEARS</sequence>
<evidence type="ECO:0000256" key="2">
    <source>
        <dbReference type="ARBA" id="ARBA00022723"/>
    </source>
</evidence>
<dbReference type="SUPFAM" id="SSF52540">
    <property type="entry name" value="P-loop containing nucleoside triphosphate hydrolases"/>
    <property type="match status" value="1"/>
</dbReference>
<comment type="catalytic activity">
    <reaction evidence="15">
        <text>Exonucleolytic cleavage (in the presence of ATP) in either 5'- to 3'- or 3'- to 5'-direction to yield 5'-phosphooligonucleotides.</text>
        <dbReference type="EC" id="3.1.11.5"/>
    </reaction>
</comment>
<dbReference type="Gene3D" id="3.40.50.300">
    <property type="entry name" value="P-loop containing nucleotide triphosphate hydrolases"/>
    <property type="match status" value="2"/>
</dbReference>
<dbReference type="InterPro" id="IPR014017">
    <property type="entry name" value="DNA_helicase_UvrD-like_C"/>
</dbReference>
<comment type="domain">
    <text evidence="15">The C-terminal domain has nuclease activity and interacts with RecD. It interacts with RecA, facilitating its loading onto ssDNA.</text>
</comment>
<feature type="domain" description="UvrD-like helicase ATP-binding" evidence="18">
    <location>
        <begin position="1"/>
        <end position="326"/>
    </location>
</feature>
<keyword evidence="3 15" id="KW-0547">Nucleotide-binding</keyword>
<comment type="caution">
    <text evidence="20">The sequence shown here is derived from an EMBL/GenBank/DDBJ whole genome shotgun (WGS) entry which is preliminary data.</text>
</comment>
<name>A0A2G5PG71_9MYCO</name>
<feature type="binding site" evidence="15">
    <location>
        <position position="994"/>
    </location>
    <ligand>
        <name>Mg(2+)</name>
        <dbReference type="ChEBI" id="CHEBI:18420"/>
    </ligand>
</feature>
<dbReference type="CDD" id="cd22352">
    <property type="entry name" value="RecB_C-like"/>
    <property type="match status" value="1"/>
</dbReference>
<dbReference type="GO" id="GO:0009338">
    <property type="term" value="C:exodeoxyribonuclease V complex"/>
    <property type="evidence" value="ECO:0007669"/>
    <property type="project" value="TreeGrafter"/>
</dbReference>
<feature type="binding site" evidence="15">
    <location>
        <position position="980"/>
    </location>
    <ligand>
        <name>Mg(2+)</name>
        <dbReference type="ChEBI" id="CHEBI:18420"/>
    </ligand>
</feature>
<dbReference type="STRING" id="85968.GCA_900073015_01367"/>
<dbReference type="Pfam" id="PF13361">
    <property type="entry name" value="UvrD_C"/>
    <property type="match status" value="1"/>
</dbReference>
<evidence type="ECO:0000259" key="18">
    <source>
        <dbReference type="PROSITE" id="PS51198"/>
    </source>
</evidence>
<keyword evidence="21" id="KW-1185">Reference proteome</keyword>
<keyword evidence="10 15" id="KW-0238">DNA-binding</keyword>
<dbReference type="GO" id="GO:0043138">
    <property type="term" value="F:3'-5' DNA helicase activity"/>
    <property type="evidence" value="ECO:0007669"/>
    <property type="project" value="UniProtKB-UniRule"/>
</dbReference>
<dbReference type="InterPro" id="IPR038726">
    <property type="entry name" value="PDDEXK_AddAB-type"/>
</dbReference>
<dbReference type="PANTHER" id="PTHR11070">
    <property type="entry name" value="UVRD / RECB / PCRA DNA HELICASE FAMILY MEMBER"/>
    <property type="match status" value="1"/>
</dbReference>
<feature type="region of interest" description="DNA-binding and helicase activity, interacts with RecC" evidence="15">
    <location>
        <begin position="1"/>
        <end position="742"/>
    </location>
</feature>
<keyword evidence="9 15" id="KW-0460">Magnesium</keyword>
<feature type="binding site" evidence="15">
    <location>
        <position position="846"/>
    </location>
    <ligand>
        <name>Mg(2+)</name>
        <dbReference type="ChEBI" id="CHEBI:18420"/>
    </ligand>
</feature>
<dbReference type="OrthoDB" id="9810135at2"/>
<dbReference type="GO" id="GO:0005524">
    <property type="term" value="F:ATP binding"/>
    <property type="evidence" value="ECO:0007669"/>
    <property type="project" value="UniProtKB-UniRule"/>
</dbReference>
<dbReference type="RefSeq" id="WP_090587840.1">
    <property type="nucleotide sequence ID" value="NZ_CP104302.1"/>
</dbReference>
<comment type="catalytic activity">
    <reaction evidence="14 15">
        <text>ATP + H2O = ADP + phosphate + H(+)</text>
        <dbReference type="Rhea" id="RHEA:13065"/>
        <dbReference type="ChEBI" id="CHEBI:15377"/>
        <dbReference type="ChEBI" id="CHEBI:15378"/>
        <dbReference type="ChEBI" id="CHEBI:30616"/>
        <dbReference type="ChEBI" id="CHEBI:43474"/>
        <dbReference type="ChEBI" id="CHEBI:456216"/>
        <dbReference type="EC" id="5.6.2.4"/>
    </reaction>
</comment>
<evidence type="ECO:0000313" key="20">
    <source>
        <dbReference type="EMBL" id="PIB77306.1"/>
    </source>
</evidence>
<dbReference type="Pfam" id="PF00580">
    <property type="entry name" value="UvrD-helicase"/>
    <property type="match status" value="1"/>
</dbReference>
<dbReference type="GO" id="GO:0000724">
    <property type="term" value="P:double-strand break repair via homologous recombination"/>
    <property type="evidence" value="ECO:0007669"/>
    <property type="project" value="UniProtKB-UniRule"/>
</dbReference>
<keyword evidence="4 15" id="KW-0227">DNA damage</keyword>
<dbReference type="AlphaFoldDB" id="A0A2G5PG71"/>
<dbReference type="Proteomes" id="UP000230551">
    <property type="component" value="Unassembled WGS sequence"/>
</dbReference>
<gene>
    <name evidence="15" type="primary">recB</name>
    <name evidence="20" type="ORF">CQY22_002925</name>
</gene>
<evidence type="ECO:0000256" key="11">
    <source>
        <dbReference type="ARBA" id="ARBA00023204"/>
    </source>
</evidence>
<dbReference type="EC" id="3.1.11.5" evidence="15"/>
<keyword evidence="1 15" id="KW-0540">Nuclease</keyword>
<keyword evidence="2 15" id="KW-0479">Metal-binding</keyword>
<comment type="similarity">
    <text evidence="15">Belongs to the helicase family. UvrD subfamily.</text>
</comment>
<dbReference type="PROSITE" id="PS51198">
    <property type="entry name" value="UVRD_HELICASE_ATP_BIND"/>
    <property type="match status" value="1"/>
</dbReference>
<feature type="domain" description="UvrD-like helicase C-terminal" evidence="19">
    <location>
        <begin position="339"/>
        <end position="613"/>
    </location>
</feature>
<evidence type="ECO:0000256" key="5">
    <source>
        <dbReference type="ARBA" id="ARBA00022801"/>
    </source>
</evidence>
<dbReference type="HAMAP" id="MF_01485">
    <property type="entry name" value="RecB"/>
    <property type="match status" value="1"/>
</dbReference>
<keyword evidence="11 15" id="KW-0234">DNA repair</keyword>
<dbReference type="PANTHER" id="PTHR11070:SF23">
    <property type="entry name" value="RECBCD ENZYME SUBUNIT RECB"/>
    <property type="match status" value="1"/>
</dbReference>
<evidence type="ECO:0000256" key="16">
    <source>
        <dbReference type="PROSITE-ProRule" id="PRU00560"/>
    </source>
</evidence>
<dbReference type="GO" id="GO:0005829">
    <property type="term" value="C:cytosol"/>
    <property type="evidence" value="ECO:0007669"/>
    <property type="project" value="TreeGrafter"/>
</dbReference>
<evidence type="ECO:0000256" key="12">
    <source>
        <dbReference type="ARBA" id="ARBA00023235"/>
    </source>
</evidence>
<evidence type="ECO:0000259" key="19">
    <source>
        <dbReference type="PROSITE" id="PS51217"/>
    </source>
</evidence>
<keyword evidence="12 15" id="KW-0413">Isomerase</keyword>
<comment type="miscellaneous">
    <text evidence="15">In the RecBCD complex, RecB has a slow 3'-5' helicase, an exonuclease activity and loads RecA onto ssDNA, RecD has a fast 5'-3' helicase activity, while RecC stimulates the ATPase and processivity of the RecB helicase and contributes to recognition of the Chi site.</text>
</comment>
<dbReference type="InterPro" id="IPR004586">
    <property type="entry name" value="RecB"/>
</dbReference>
<dbReference type="InterPro" id="IPR027417">
    <property type="entry name" value="P-loop_NTPase"/>
</dbReference>
<organism evidence="20 21">
    <name type="scientific">Mycolicibacterium brumae</name>
    <dbReference type="NCBI Taxonomy" id="85968"/>
    <lineage>
        <taxon>Bacteria</taxon>
        <taxon>Bacillati</taxon>
        <taxon>Actinomycetota</taxon>
        <taxon>Actinomycetes</taxon>
        <taxon>Mycobacteriales</taxon>
        <taxon>Mycobacteriaceae</taxon>
        <taxon>Mycolicibacterium</taxon>
    </lineage>
</organism>
<dbReference type="GO" id="GO:0016887">
    <property type="term" value="F:ATP hydrolysis activity"/>
    <property type="evidence" value="ECO:0007669"/>
    <property type="project" value="RHEA"/>
</dbReference>
<evidence type="ECO:0000313" key="21">
    <source>
        <dbReference type="Proteomes" id="UP000230551"/>
    </source>
</evidence>
<dbReference type="GO" id="GO:0000287">
    <property type="term" value="F:magnesium ion binding"/>
    <property type="evidence" value="ECO:0007669"/>
    <property type="project" value="UniProtKB-UniRule"/>
</dbReference>
<feature type="binding site" evidence="16">
    <location>
        <begin position="21"/>
        <end position="28"/>
    </location>
    <ligand>
        <name>ATP</name>
        <dbReference type="ChEBI" id="CHEBI:30616"/>
    </ligand>
</feature>
<evidence type="ECO:0000256" key="10">
    <source>
        <dbReference type="ARBA" id="ARBA00023125"/>
    </source>
</evidence>
<keyword evidence="8 15" id="KW-0067">ATP-binding</keyword>
<dbReference type="Gene3D" id="1.10.486.10">
    <property type="entry name" value="PCRA, domain 4"/>
    <property type="match status" value="1"/>
</dbReference>
<comment type="function">
    <text evidence="15">A helicase/nuclease that prepares dsDNA breaks (DSB) for recombinational DNA repair. Binds to DSBs and unwinds DNA via a highly rapid and processive ATP-dependent bidirectional helicase activity. Unwinds dsDNA until it encounters a Chi (crossover hotspot instigator) sequence from the 3' direction. Cuts ssDNA a few nucleotides 3' to the Chi site. The properties and activities of the enzyme are changed at Chi. The Chi-altered holoenzyme produces a long 3'-ssDNA overhang and facilitates RecA-binding to the ssDNA for homologous DNA recombination and repair. Holoenzyme degrades any linearized DNA that is unable to undergo homologous recombination. In the holoenzyme this subunit contributes ATPase, 3'-5' helicase, exonuclease activity and loads RecA onto ssDNA.</text>
</comment>
<evidence type="ECO:0000256" key="1">
    <source>
        <dbReference type="ARBA" id="ARBA00022722"/>
    </source>
</evidence>
<reference evidence="20 21" key="1">
    <citation type="journal article" date="2017" name="Infect. Genet. Evol.">
        <title>The new phylogeny of the genus Mycobacterium: The old and the news.</title>
        <authorList>
            <person name="Tortoli E."/>
            <person name="Fedrizzi T."/>
            <person name="Meehan C.J."/>
            <person name="Trovato A."/>
            <person name="Grottola A."/>
            <person name="Giacobazzi E."/>
            <person name="Serpini G.F."/>
            <person name="Tagliazucchi S."/>
            <person name="Fabio A."/>
            <person name="Bettua C."/>
            <person name="Bertorelli R."/>
            <person name="Frascaro F."/>
            <person name="De Sanctis V."/>
            <person name="Pecorari M."/>
            <person name="Jousson O."/>
            <person name="Segata N."/>
            <person name="Cirillo D.M."/>
        </authorList>
    </citation>
    <scope>NUCLEOTIDE SEQUENCE [LARGE SCALE GENOMIC DNA]</scope>
    <source>
        <strain evidence="20 21">CIP1034565</strain>
    </source>
</reference>
<dbReference type="PROSITE" id="PS51217">
    <property type="entry name" value="UVRD_HELICASE_CTER"/>
    <property type="match status" value="1"/>
</dbReference>
<dbReference type="EC" id="5.6.2.4" evidence="15"/>
<evidence type="ECO:0000256" key="17">
    <source>
        <dbReference type="SAM" id="MobiDB-lite"/>
    </source>
</evidence>
<comment type="cofactor">
    <cofactor evidence="15">
        <name>Mg(2+)</name>
        <dbReference type="ChEBI" id="CHEBI:18420"/>
    </cofactor>
    <text evidence="15">Binds 1 Mg(2+) ion per subunit.</text>
</comment>
<keyword evidence="7 15" id="KW-0269">Exonuclease</keyword>